<gene>
    <name evidence="6" type="ordered locus">DEFDS_1070</name>
</gene>
<feature type="modified residue" description="4-aspartylphosphate" evidence="3">
    <location>
        <position position="179"/>
    </location>
</feature>
<evidence type="ECO:0000256" key="1">
    <source>
        <dbReference type="ARBA" id="ARBA00012528"/>
    </source>
</evidence>
<proteinExistence type="predicted"/>
<evidence type="ECO:0000256" key="2">
    <source>
        <dbReference type="ARBA" id="ARBA00034247"/>
    </source>
</evidence>
<dbReference type="EMBL" id="AP011529">
    <property type="protein sequence ID" value="BAI80539.1"/>
    <property type="molecule type" value="Genomic_DNA"/>
</dbReference>
<dbReference type="PROSITE" id="PS50110">
    <property type="entry name" value="RESPONSE_REGULATORY"/>
    <property type="match status" value="2"/>
</dbReference>
<keyword evidence="3" id="KW-0597">Phosphoprotein</keyword>
<dbReference type="GO" id="GO:0052621">
    <property type="term" value="F:diguanylate cyclase activity"/>
    <property type="evidence" value="ECO:0007669"/>
    <property type="project" value="UniProtKB-EC"/>
</dbReference>
<protein>
    <recommendedName>
        <fullName evidence="1">diguanylate cyclase</fullName>
        <ecNumber evidence="1">2.7.7.65</ecNumber>
    </recommendedName>
</protein>
<dbReference type="GO" id="GO:0043709">
    <property type="term" value="P:cell adhesion involved in single-species biofilm formation"/>
    <property type="evidence" value="ECO:0007669"/>
    <property type="project" value="TreeGrafter"/>
</dbReference>
<dbReference type="FunFam" id="3.30.70.270:FF:000001">
    <property type="entry name" value="Diguanylate cyclase domain protein"/>
    <property type="match status" value="1"/>
</dbReference>
<dbReference type="Proteomes" id="UP000001520">
    <property type="component" value="Chromosome"/>
</dbReference>
<feature type="domain" description="Response regulatory" evidence="4">
    <location>
        <begin position="130"/>
        <end position="246"/>
    </location>
</feature>
<organism evidence="6 7">
    <name type="scientific">Deferribacter desulfuricans (strain DSM 14783 / JCM 11476 / NBRC 101012 / SSM1)</name>
    <dbReference type="NCBI Taxonomy" id="639282"/>
    <lineage>
        <taxon>Bacteria</taxon>
        <taxon>Pseudomonadati</taxon>
        <taxon>Deferribacterota</taxon>
        <taxon>Deferribacteres</taxon>
        <taxon>Deferribacterales</taxon>
        <taxon>Deferribacteraceae</taxon>
        <taxon>Deferribacter</taxon>
    </lineage>
</organism>
<dbReference type="STRING" id="639282.DEFDS_1070"/>
<dbReference type="GO" id="GO:1902201">
    <property type="term" value="P:negative regulation of bacterial-type flagellum-dependent cell motility"/>
    <property type="evidence" value="ECO:0007669"/>
    <property type="project" value="TreeGrafter"/>
</dbReference>
<dbReference type="InterPro" id="IPR043128">
    <property type="entry name" value="Rev_trsase/Diguanyl_cyclase"/>
</dbReference>
<dbReference type="eggNOG" id="COG3706">
    <property type="taxonomic scope" value="Bacteria"/>
</dbReference>
<reference evidence="6 7" key="1">
    <citation type="journal article" date="2010" name="DNA Res.">
        <title>Bacterial lifestyle in a deep-sea hydrothermal vent chimney revealed by the genome sequence of the thermophilic bacterium Deferribacter desulfuricans SSM1.</title>
        <authorList>
            <person name="Takaki Y."/>
            <person name="Shimamura S."/>
            <person name="Nakagawa S."/>
            <person name="Fukuhara Y."/>
            <person name="Horikawa H."/>
            <person name="Ankai A."/>
            <person name="Harada T."/>
            <person name="Hosoyama A."/>
            <person name="Oguchi A."/>
            <person name="Fukui S."/>
            <person name="Fujita N."/>
            <person name="Takami H."/>
            <person name="Takai K."/>
        </authorList>
    </citation>
    <scope>NUCLEOTIDE SEQUENCE [LARGE SCALE GENOMIC DNA]</scope>
    <source>
        <strain evidence="7">DSM 14783 / JCM 11476 / NBRC 101012 / SSM1</strain>
    </source>
</reference>
<dbReference type="CDD" id="cd01949">
    <property type="entry name" value="GGDEF"/>
    <property type="match status" value="1"/>
</dbReference>
<dbReference type="Pfam" id="PF00990">
    <property type="entry name" value="GGDEF"/>
    <property type="match status" value="1"/>
</dbReference>
<evidence type="ECO:0000313" key="6">
    <source>
        <dbReference type="EMBL" id="BAI80539.1"/>
    </source>
</evidence>
<dbReference type="HOGENOM" id="CLU_000445_11_28_0"/>
<dbReference type="PANTHER" id="PTHR45138:SF9">
    <property type="entry name" value="DIGUANYLATE CYCLASE DGCM-RELATED"/>
    <property type="match status" value="1"/>
</dbReference>
<evidence type="ECO:0000259" key="5">
    <source>
        <dbReference type="PROSITE" id="PS50887"/>
    </source>
</evidence>
<dbReference type="SMART" id="SM00267">
    <property type="entry name" value="GGDEF"/>
    <property type="match status" value="1"/>
</dbReference>
<dbReference type="AlphaFoldDB" id="D3PD66"/>
<dbReference type="InterPro" id="IPR000160">
    <property type="entry name" value="GGDEF_dom"/>
</dbReference>
<dbReference type="CDD" id="cd00156">
    <property type="entry name" value="REC"/>
    <property type="match status" value="2"/>
</dbReference>
<dbReference type="Pfam" id="PF00072">
    <property type="entry name" value="Response_reg"/>
    <property type="match status" value="2"/>
</dbReference>
<dbReference type="eggNOG" id="COG0784">
    <property type="taxonomic scope" value="Bacteria"/>
</dbReference>
<name>D3PD66_DEFDS</name>
<dbReference type="InterPro" id="IPR011006">
    <property type="entry name" value="CheY-like_superfamily"/>
</dbReference>
<evidence type="ECO:0000259" key="4">
    <source>
        <dbReference type="PROSITE" id="PS50110"/>
    </source>
</evidence>
<accession>D3PD66</accession>
<dbReference type="Gene3D" id="3.40.50.2300">
    <property type="match status" value="2"/>
</dbReference>
<dbReference type="SUPFAM" id="SSF55073">
    <property type="entry name" value="Nucleotide cyclase"/>
    <property type="match status" value="1"/>
</dbReference>
<comment type="caution">
    <text evidence="3">Lacks conserved residue(s) required for the propagation of feature annotation.</text>
</comment>
<dbReference type="GO" id="GO:0005886">
    <property type="term" value="C:plasma membrane"/>
    <property type="evidence" value="ECO:0007669"/>
    <property type="project" value="TreeGrafter"/>
</dbReference>
<dbReference type="PROSITE" id="PS50887">
    <property type="entry name" value="GGDEF"/>
    <property type="match status" value="1"/>
</dbReference>
<keyword evidence="7" id="KW-1185">Reference proteome</keyword>
<dbReference type="Gene3D" id="3.30.70.270">
    <property type="match status" value="1"/>
</dbReference>
<dbReference type="SMART" id="SM00448">
    <property type="entry name" value="REC"/>
    <property type="match status" value="2"/>
</dbReference>
<feature type="domain" description="Response regulatory" evidence="4">
    <location>
        <begin position="5"/>
        <end position="118"/>
    </location>
</feature>
<comment type="catalytic activity">
    <reaction evidence="2">
        <text>2 GTP = 3',3'-c-di-GMP + 2 diphosphate</text>
        <dbReference type="Rhea" id="RHEA:24898"/>
        <dbReference type="ChEBI" id="CHEBI:33019"/>
        <dbReference type="ChEBI" id="CHEBI:37565"/>
        <dbReference type="ChEBI" id="CHEBI:58805"/>
        <dbReference type="EC" id="2.7.7.65"/>
    </reaction>
</comment>
<evidence type="ECO:0000313" key="7">
    <source>
        <dbReference type="Proteomes" id="UP000001520"/>
    </source>
</evidence>
<dbReference type="EC" id="2.7.7.65" evidence="1"/>
<evidence type="ECO:0000256" key="3">
    <source>
        <dbReference type="PROSITE-ProRule" id="PRU00169"/>
    </source>
</evidence>
<dbReference type="SUPFAM" id="SSF52172">
    <property type="entry name" value="CheY-like"/>
    <property type="match status" value="2"/>
</dbReference>
<dbReference type="PANTHER" id="PTHR45138">
    <property type="entry name" value="REGULATORY COMPONENTS OF SENSORY TRANSDUCTION SYSTEM"/>
    <property type="match status" value="1"/>
</dbReference>
<sequence length="436" mass="50530">MMMKKILIADASKVSRILLENILSDHFEIIQFSSIAETINYLKNNSVDLLICGFELTDGNAFKLAELLKVNDIFIPILLITSDPKTISKYDAYTFGIFDILERDKIDESIIEDINEIIELYSNIDLSNSFIVAIDDSKTQLYFIENVLKQTKSKYILFENPREFIETLPHSKPDICILDVYMDELDGIEVTKIIRKYKELKNTRIIIQTSARENSLLRTLMIIGADDYIIKPYSTEELLLKIINNIKVKKINDELDKINKELFEKATTDPLTGLYNRRFIIEQLNILISNYKRYLVPFAVMILDIDHFKRINDTYGHDIGDEILINLSKILKETLRKTDIIGRFGGEEFLCLIPNTPSENLPIIISKLLNNIRKFKYKYEEDEITFTISIGCCNFTKKYKTDNEIIKCADDMLYKAKNNGRNQAFLLLDGSELNIK</sequence>
<dbReference type="KEGG" id="ddf:DEFDS_1070"/>
<feature type="domain" description="GGDEF" evidence="5">
    <location>
        <begin position="296"/>
        <end position="429"/>
    </location>
</feature>
<dbReference type="GO" id="GO:0000160">
    <property type="term" value="P:phosphorelay signal transduction system"/>
    <property type="evidence" value="ECO:0007669"/>
    <property type="project" value="InterPro"/>
</dbReference>
<dbReference type="OrthoDB" id="9812260at2"/>
<dbReference type="InterPro" id="IPR050469">
    <property type="entry name" value="Diguanylate_Cyclase"/>
</dbReference>
<dbReference type="InterPro" id="IPR001789">
    <property type="entry name" value="Sig_transdc_resp-reg_receiver"/>
</dbReference>
<dbReference type="NCBIfam" id="TIGR00254">
    <property type="entry name" value="GGDEF"/>
    <property type="match status" value="1"/>
</dbReference>
<dbReference type="InterPro" id="IPR029787">
    <property type="entry name" value="Nucleotide_cyclase"/>
</dbReference>